<accession>A0A5D0RNF9</accession>
<evidence type="ECO:0000313" key="3">
    <source>
        <dbReference type="EMBL" id="TYB82496.1"/>
    </source>
</evidence>
<evidence type="ECO:0000313" key="4">
    <source>
        <dbReference type="Proteomes" id="UP000322080"/>
    </source>
</evidence>
<feature type="transmembrane region" description="Helical" evidence="1">
    <location>
        <begin position="46"/>
        <end position="72"/>
    </location>
</feature>
<proteinExistence type="predicted"/>
<dbReference type="InterPro" id="IPR042150">
    <property type="entry name" value="MmRce1-like"/>
</dbReference>
<keyword evidence="1" id="KW-0812">Transmembrane</keyword>
<organism evidence="3 4">
    <name type="scientific">Maritimibacter fusiformis</name>
    <dbReference type="NCBI Taxonomy" id="2603819"/>
    <lineage>
        <taxon>Bacteria</taxon>
        <taxon>Pseudomonadati</taxon>
        <taxon>Pseudomonadota</taxon>
        <taxon>Alphaproteobacteria</taxon>
        <taxon>Rhodobacterales</taxon>
        <taxon>Roseobacteraceae</taxon>
        <taxon>Maritimibacter</taxon>
    </lineage>
</organism>
<feature type="domain" description="CAAX prenyl protease 2/Lysostaphin resistance protein A-like" evidence="2">
    <location>
        <begin position="123"/>
        <end position="226"/>
    </location>
</feature>
<keyword evidence="3" id="KW-0378">Hydrolase</keyword>
<dbReference type="AlphaFoldDB" id="A0A5D0RNF9"/>
<comment type="caution">
    <text evidence="3">The sequence shown here is derived from an EMBL/GenBank/DDBJ whole genome shotgun (WGS) entry which is preliminary data.</text>
</comment>
<dbReference type="GO" id="GO:0004175">
    <property type="term" value="F:endopeptidase activity"/>
    <property type="evidence" value="ECO:0007669"/>
    <property type="project" value="UniProtKB-ARBA"/>
</dbReference>
<dbReference type="InterPro" id="IPR003675">
    <property type="entry name" value="Rce1/LyrA-like_dom"/>
</dbReference>
<keyword evidence="4" id="KW-1185">Reference proteome</keyword>
<evidence type="ECO:0000259" key="2">
    <source>
        <dbReference type="Pfam" id="PF02517"/>
    </source>
</evidence>
<keyword evidence="1" id="KW-1133">Transmembrane helix</keyword>
<feature type="transmembrane region" description="Helical" evidence="1">
    <location>
        <begin position="154"/>
        <end position="177"/>
    </location>
</feature>
<dbReference type="GO" id="GO:0080120">
    <property type="term" value="P:CAAX-box protein maturation"/>
    <property type="evidence" value="ECO:0007669"/>
    <property type="project" value="UniProtKB-ARBA"/>
</dbReference>
<reference evidence="3 4" key="1">
    <citation type="submission" date="2019-08" db="EMBL/GenBank/DDBJ databases">
        <title>Identification of a novel species of the genus Boseongicola.</title>
        <authorList>
            <person name="Zhang X.-Q."/>
        </authorList>
    </citation>
    <scope>NUCLEOTIDE SEQUENCE [LARGE SCALE GENOMIC DNA]</scope>
    <source>
        <strain evidence="3 4">HY14</strain>
    </source>
</reference>
<dbReference type="RefSeq" id="WP_148377259.1">
    <property type="nucleotide sequence ID" value="NZ_VSIY01000004.1"/>
</dbReference>
<feature type="transmembrane region" description="Helical" evidence="1">
    <location>
        <begin position="189"/>
        <end position="207"/>
    </location>
</feature>
<dbReference type="PANTHER" id="PTHR35797">
    <property type="entry name" value="PROTEASE-RELATED"/>
    <property type="match status" value="1"/>
</dbReference>
<feature type="transmembrane region" description="Helical" evidence="1">
    <location>
        <begin position="84"/>
        <end position="109"/>
    </location>
</feature>
<feature type="transmembrane region" description="Helical" evidence="1">
    <location>
        <begin position="238"/>
        <end position="256"/>
    </location>
</feature>
<dbReference type="GO" id="GO:0006508">
    <property type="term" value="P:proteolysis"/>
    <property type="evidence" value="ECO:0007669"/>
    <property type="project" value="UniProtKB-KW"/>
</dbReference>
<keyword evidence="3" id="KW-0482">Metalloprotease</keyword>
<feature type="transmembrane region" description="Helical" evidence="1">
    <location>
        <begin position="214"/>
        <end position="232"/>
    </location>
</feature>
<dbReference type="EMBL" id="VSIY01000004">
    <property type="protein sequence ID" value="TYB82496.1"/>
    <property type="molecule type" value="Genomic_DNA"/>
</dbReference>
<dbReference type="Pfam" id="PF02517">
    <property type="entry name" value="Rce1-like"/>
    <property type="match status" value="1"/>
</dbReference>
<evidence type="ECO:0000256" key="1">
    <source>
        <dbReference type="SAM" id="Phobius"/>
    </source>
</evidence>
<keyword evidence="1" id="KW-0472">Membrane</keyword>
<dbReference type="PANTHER" id="PTHR35797:SF1">
    <property type="entry name" value="PROTEASE"/>
    <property type="match status" value="1"/>
</dbReference>
<name>A0A5D0RNF9_9RHOB</name>
<protein>
    <submittedName>
        <fullName evidence="3">CPBP family intramembrane metalloprotease</fullName>
    </submittedName>
</protein>
<keyword evidence="3" id="KW-0645">Protease</keyword>
<sequence>MPTRHIALFLLVTFGWSWGFWSIPMLDHRGVHLSDTLIRLTRGGTPAAWGPLVGALVVASVRGGFSGVWSLARRAGRLRIGWRWYAVVFLTFPVLVGGSAVIASLAGVPAFGGEVWTQPIAIPVAFFYILLLGGPLQEEFGWRGTLLDPLQDRLGGLGASLAVGAVWSLWHVPLFLFPNDAAPYYGKPFWGLLVTLMSISVLFTWVWNRTGRSITAVLVLHAMFNLSHWLFPALESDLAGLILFGAQFLAVGLVIARDGVSLGRRGEP</sequence>
<feature type="transmembrane region" description="Helical" evidence="1">
    <location>
        <begin position="115"/>
        <end position="133"/>
    </location>
</feature>
<gene>
    <name evidence="3" type="ORF">FVF75_07215</name>
</gene>
<dbReference type="GO" id="GO:0008237">
    <property type="term" value="F:metallopeptidase activity"/>
    <property type="evidence" value="ECO:0007669"/>
    <property type="project" value="UniProtKB-KW"/>
</dbReference>
<dbReference type="Proteomes" id="UP000322080">
    <property type="component" value="Unassembled WGS sequence"/>
</dbReference>